<dbReference type="AlphaFoldDB" id="A0A7M2SCP4"/>
<evidence type="ECO:0000313" key="2">
    <source>
        <dbReference type="EMBL" id="QOV33258.1"/>
    </source>
</evidence>
<dbReference type="RefSeq" id="WP_194038052.1">
    <property type="nucleotide sequence ID" value="NZ_CP063373.1"/>
</dbReference>
<dbReference type="EMBL" id="CP063373">
    <property type="protein sequence ID" value="QOV33258.1"/>
    <property type="molecule type" value="Genomic_DNA"/>
</dbReference>
<proteinExistence type="predicted"/>
<organism evidence="2 3">
    <name type="scientific">Streptomyces ferrugineus</name>
    <dbReference type="NCBI Taxonomy" id="1413221"/>
    <lineage>
        <taxon>Bacteria</taxon>
        <taxon>Bacillati</taxon>
        <taxon>Actinomycetota</taxon>
        <taxon>Actinomycetes</taxon>
        <taxon>Kitasatosporales</taxon>
        <taxon>Streptomycetaceae</taxon>
        <taxon>Streptomyces</taxon>
    </lineage>
</organism>
<evidence type="ECO:0000256" key="1">
    <source>
        <dbReference type="SAM" id="MobiDB-lite"/>
    </source>
</evidence>
<reference evidence="2 3" key="1">
    <citation type="submission" date="2020-10" db="EMBL/GenBank/DDBJ databases">
        <title>Streptomyces ferrugineus complate genome analysis.</title>
        <authorList>
            <person name="Anwar N."/>
        </authorList>
    </citation>
    <scope>NUCLEOTIDE SEQUENCE [LARGE SCALE GENOMIC DNA]</scope>
    <source>
        <strain evidence="2 3">CCTCC AA2014009</strain>
    </source>
</reference>
<sequence length="90" mass="9483">MRRAGGLQLTTTSTLHSRAPAHPELRLPDEALMARLPDTSRLCDGSPSSEPTSQRDVAPTGDVVIITGPMADADCVGPVTVRRSTARGMT</sequence>
<name>A0A7M2SCP4_9ACTN</name>
<protein>
    <submittedName>
        <fullName evidence="2">Uncharacterized protein</fullName>
    </submittedName>
</protein>
<evidence type="ECO:0000313" key="3">
    <source>
        <dbReference type="Proteomes" id="UP000594205"/>
    </source>
</evidence>
<keyword evidence="3" id="KW-1185">Reference proteome</keyword>
<dbReference type="Proteomes" id="UP000594205">
    <property type="component" value="Chromosome"/>
</dbReference>
<feature type="compositionally biased region" description="Polar residues" evidence="1">
    <location>
        <begin position="46"/>
        <end position="55"/>
    </location>
</feature>
<gene>
    <name evidence="2" type="ORF">IM697_23745</name>
</gene>
<dbReference type="KEGG" id="sfeu:IM697_23745"/>
<feature type="region of interest" description="Disordered" evidence="1">
    <location>
        <begin position="1"/>
        <end position="59"/>
    </location>
</feature>
<accession>A0A7M2SCP4</accession>